<dbReference type="Pfam" id="PF00668">
    <property type="entry name" value="Condensation"/>
    <property type="match status" value="1"/>
</dbReference>
<name>A0A9X0DL02_9HELO</name>
<sequence>MLTSFLRSSKENRHYIHHSVHHINSSVDISRLKHSWITAVKRHESYRMVFVAIDDALSPFGQCVLEESCTLTLPSWKVVACESDDLQIMDKFIQSTLREAENEIVLDRPPYQMTLIQSPTRTFFTFSVFHGLFDGASLQLLFDEVDLTYRGSEMSKRTEISTAVNMHYGSDATQTVEFWSSQLKECDPVPFPALTSLKPETMTKLPLTSSIKASIGIDDLRDGAMNCSTSPLSILQAAWALILTTYKDSIHSSTFGSVISGRLDEDSKVCMGPTCENS</sequence>
<evidence type="ECO:0000313" key="3">
    <source>
        <dbReference type="Proteomes" id="UP001152300"/>
    </source>
</evidence>
<dbReference type="GO" id="GO:0031177">
    <property type="term" value="F:phosphopantetheine binding"/>
    <property type="evidence" value="ECO:0007669"/>
    <property type="project" value="TreeGrafter"/>
</dbReference>
<feature type="domain" description="Condensation" evidence="1">
    <location>
        <begin position="8"/>
        <end position="272"/>
    </location>
</feature>
<dbReference type="GO" id="GO:0005737">
    <property type="term" value="C:cytoplasm"/>
    <property type="evidence" value="ECO:0007669"/>
    <property type="project" value="TreeGrafter"/>
</dbReference>
<dbReference type="AlphaFoldDB" id="A0A9X0DL02"/>
<dbReference type="PANTHER" id="PTHR45527:SF1">
    <property type="entry name" value="FATTY ACID SYNTHASE"/>
    <property type="match status" value="1"/>
</dbReference>
<dbReference type="GO" id="GO:0044550">
    <property type="term" value="P:secondary metabolite biosynthetic process"/>
    <property type="evidence" value="ECO:0007669"/>
    <property type="project" value="TreeGrafter"/>
</dbReference>
<dbReference type="EMBL" id="JAPEIS010000004">
    <property type="protein sequence ID" value="KAJ8067441.1"/>
    <property type="molecule type" value="Genomic_DNA"/>
</dbReference>
<keyword evidence="3" id="KW-1185">Reference proteome</keyword>
<dbReference type="SUPFAM" id="SSF52777">
    <property type="entry name" value="CoA-dependent acyltransferases"/>
    <property type="match status" value="2"/>
</dbReference>
<evidence type="ECO:0000259" key="1">
    <source>
        <dbReference type="Pfam" id="PF00668"/>
    </source>
</evidence>
<reference evidence="2" key="1">
    <citation type="submission" date="2022-11" db="EMBL/GenBank/DDBJ databases">
        <title>Genome Resource of Sclerotinia nivalis Strain SnTB1, a Plant Pathogen Isolated from American Ginseng.</title>
        <authorList>
            <person name="Fan S."/>
        </authorList>
    </citation>
    <scope>NUCLEOTIDE SEQUENCE</scope>
    <source>
        <strain evidence="2">SnTB1</strain>
    </source>
</reference>
<dbReference type="GO" id="GO:0043041">
    <property type="term" value="P:amino acid activation for nonribosomal peptide biosynthetic process"/>
    <property type="evidence" value="ECO:0007669"/>
    <property type="project" value="TreeGrafter"/>
</dbReference>
<dbReference type="Proteomes" id="UP001152300">
    <property type="component" value="Unassembled WGS sequence"/>
</dbReference>
<dbReference type="InterPro" id="IPR001242">
    <property type="entry name" value="Condensation_dom"/>
</dbReference>
<dbReference type="OrthoDB" id="416786at2759"/>
<dbReference type="Gene3D" id="3.30.559.30">
    <property type="entry name" value="Nonribosomal peptide synthetase, condensation domain"/>
    <property type="match status" value="1"/>
</dbReference>
<protein>
    <recommendedName>
        <fullName evidence="1">Condensation domain-containing protein</fullName>
    </recommendedName>
</protein>
<gene>
    <name evidence="2" type="ORF">OCU04_004787</name>
</gene>
<dbReference type="GO" id="GO:0003824">
    <property type="term" value="F:catalytic activity"/>
    <property type="evidence" value="ECO:0007669"/>
    <property type="project" value="InterPro"/>
</dbReference>
<proteinExistence type="predicted"/>
<dbReference type="PANTHER" id="PTHR45527">
    <property type="entry name" value="NONRIBOSOMAL PEPTIDE SYNTHETASE"/>
    <property type="match status" value="1"/>
</dbReference>
<evidence type="ECO:0000313" key="2">
    <source>
        <dbReference type="EMBL" id="KAJ8067441.1"/>
    </source>
</evidence>
<dbReference type="Gene3D" id="3.30.559.10">
    <property type="entry name" value="Chloramphenicol acetyltransferase-like domain"/>
    <property type="match status" value="1"/>
</dbReference>
<comment type="caution">
    <text evidence="2">The sequence shown here is derived from an EMBL/GenBank/DDBJ whole genome shotgun (WGS) entry which is preliminary data.</text>
</comment>
<organism evidence="2 3">
    <name type="scientific">Sclerotinia nivalis</name>
    <dbReference type="NCBI Taxonomy" id="352851"/>
    <lineage>
        <taxon>Eukaryota</taxon>
        <taxon>Fungi</taxon>
        <taxon>Dikarya</taxon>
        <taxon>Ascomycota</taxon>
        <taxon>Pezizomycotina</taxon>
        <taxon>Leotiomycetes</taxon>
        <taxon>Helotiales</taxon>
        <taxon>Sclerotiniaceae</taxon>
        <taxon>Sclerotinia</taxon>
    </lineage>
</organism>
<dbReference type="InterPro" id="IPR023213">
    <property type="entry name" value="CAT-like_dom_sf"/>
</dbReference>
<accession>A0A9X0DL02</accession>